<dbReference type="GO" id="GO:0005886">
    <property type="term" value="C:plasma membrane"/>
    <property type="evidence" value="ECO:0007669"/>
    <property type="project" value="UniProtKB-SubCell"/>
</dbReference>
<reference evidence="10 11" key="1">
    <citation type="journal article" date="2020" name="Nature">
        <title>Bacterial chemolithoautotrophy via manganese oxidation.</title>
        <authorList>
            <person name="Yu H."/>
            <person name="Leadbetter J.R."/>
        </authorList>
    </citation>
    <scope>NUCLEOTIDE SEQUENCE [LARGE SCALE GENOMIC DNA]</scope>
    <source>
        <strain evidence="10 11">Mn-1</strain>
    </source>
</reference>
<dbReference type="EMBL" id="VTOW01000002">
    <property type="protein sequence ID" value="NKE71190.1"/>
    <property type="molecule type" value="Genomic_DNA"/>
</dbReference>
<evidence type="ECO:0000256" key="2">
    <source>
        <dbReference type="ARBA" id="ARBA00022475"/>
    </source>
</evidence>
<dbReference type="Proteomes" id="UP000534783">
    <property type="component" value="Unassembled WGS sequence"/>
</dbReference>
<feature type="transmembrane region" description="Helical" evidence="8">
    <location>
        <begin position="67"/>
        <end position="88"/>
    </location>
</feature>
<feature type="transmembrane region" description="Helical" evidence="8">
    <location>
        <begin position="95"/>
        <end position="112"/>
    </location>
</feature>
<comment type="caution">
    <text evidence="10">The sequence shown here is derived from an EMBL/GenBank/DDBJ whole genome shotgun (WGS) entry which is preliminary data.</text>
</comment>
<feature type="transmembrane region" description="Helical" evidence="8">
    <location>
        <begin position="371"/>
        <end position="392"/>
    </location>
</feature>
<feature type="transmembrane region" description="Helical" evidence="8">
    <location>
        <begin position="211"/>
        <end position="232"/>
    </location>
</feature>
<feature type="transmembrane region" description="Helical" evidence="8">
    <location>
        <begin position="148"/>
        <end position="174"/>
    </location>
</feature>
<evidence type="ECO:0000259" key="9">
    <source>
        <dbReference type="Pfam" id="PF00361"/>
    </source>
</evidence>
<gene>
    <name evidence="10" type="ORF">MNODULE_10625</name>
</gene>
<dbReference type="GO" id="GO:0016491">
    <property type="term" value="F:oxidoreductase activity"/>
    <property type="evidence" value="ECO:0007669"/>
    <property type="project" value="UniProtKB-KW"/>
</dbReference>
<feature type="transmembrane region" description="Helical" evidence="8">
    <location>
        <begin position="265"/>
        <end position="285"/>
    </location>
</feature>
<dbReference type="PRINTS" id="PR01434">
    <property type="entry name" value="NADHDHGNASE5"/>
</dbReference>
<keyword evidence="3 7" id="KW-0812">Transmembrane</keyword>
<proteinExistence type="predicted"/>
<feature type="transmembrane region" description="Helical" evidence="8">
    <location>
        <begin position="6"/>
        <end position="21"/>
    </location>
</feature>
<keyword evidence="11" id="KW-1185">Reference proteome</keyword>
<evidence type="ECO:0000256" key="3">
    <source>
        <dbReference type="ARBA" id="ARBA00022692"/>
    </source>
</evidence>
<feature type="transmembrane region" description="Helical" evidence="8">
    <location>
        <begin position="336"/>
        <end position="356"/>
    </location>
</feature>
<dbReference type="InterPro" id="IPR001750">
    <property type="entry name" value="ND/Mrp_TM"/>
</dbReference>
<name>A0A7X6DPX9_9BACT</name>
<feature type="transmembrane region" description="Helical" evidence="8">
    <location>
        <begin position="413"/>
        <end position="435"/>
    </location>
</feature>
<comment type="subcellular location">
    <subcellularLocation>
        <location evidence="1">Cell membrane</location>
        <topology evidence="1">Multi-pass membrane protein</topology>
    </subcellularLocation>
    <subcellularLocation>
        <location evidence="7">Membrane</location>
        <topology evidence="7">Multi-pass membrane protein</topology>
    </subcellularLocation>
</comment>
<evidence type="ECO:0000313" key="11">
    <source>
        <dbReference type="Proteomes" id="UP000534783"/>
    </source>
</evidence>
<organism evidence="10 11">
    <name type="scientific">Candidatus Manganitrophus noduliformans</name>
    <dbReference type="NCBI Taxonomy" id="2606439"/>
    <lineage>
        <taxon>Bacteria</taxon>
        <taxon>Pseudomonadati</taxon>
        <taxon>Nitrospirota</taxon>
        <taxon>Nitrospiria</taxon>
        <taxon>Candidatus Troglogloeales</taxon>
        <taxon>Candidatus Manganitrophaceae</taxon>
        <taxon>Candidatus Manganitrophus</taxon>
    </lineage>
</organism>
<dbReference type="PANTHER" id="PTHR42682">
    <property type="entry name" value="HYDROGENASE-4 COMPONENT F"/>
    <property type="match status" value="1"/>
</dbReference>
<feature type="transmembrane region" description="Helical" evidence="8">
    <location>
        <begin position="180"/>
        <end position="204"/>
    </location>
</feature>
<evidence type="ECO:0000313" key="10">
    <source>
        <dbReference type="EMBL" id="NKE71190.1"/>
    </source>
</evidence>
<dbReference type="Pfam" id="PF00361">
    <property type="entry name" value="Proton_antipo_M"/>
    <property type="match status" value="1"/>
</dbReference>
<dbReference type="RefSeq" id="WP_168059599.1">
    <property type="nucleotide sequence ID" value="NZ_VTOW01000002.1"/>
</dbReference>
<evidence type="ECO:0000256" key="7">
    <source>
        <dbReference type="RuleBase" id="RU000320"/>
    </source>
</evidence>
<accession>A0A7X6DPX9</accession>
<evidence type="ECO:0000256" key="1">
    <source>
        <dbReference type="ARBA" id="ARBA00004651"/>
    </source>
</evidence>
<protein>
    <submittedName>
        <fullName evidence="10">Na(+)/H(+) antiporter subunit D</fullName>
    </submittedName>
</protein>
<keyword evidence="6 8" id="KW-0472">Membrane</keyword>
<feature type="domain" description="NADH:quinone oxidoreductase/Mrp antiporter transmembrane" evidence="9">
    <location>
        <begin position="111"/>
        <end position="379"/>
    </location>
</feature>
<sequence>MTGWIHPAAFFFIAAALLLFVKGKAKQGIILAAPALGFLSLLIAPEGDHGTTTFMGQQLIFGRVDRLSLIFGYIFTLMTFVGMTYALHLKHEKEHIAALLYGGSALGVTFAGDLFTLFLFWEIMAFSSVFLIWFKGDKPSSAAGFRYLLMHIVGGLFLLGGIVIHAAGGGGIAFNALPHAGLGATLILIGFLLNAAVPPLHAWLADAYPEATVTGIIFLSIFTTKTAVYALVRGFPGTEILIVLGAVMAVYGVVYAMLENDIRRLLSYHMLSQIGYMVVGVGIGSELARNGAVALAVANIVYKGLLLMGMSSVLFMTGKRKASELGGLYRTMPWTFRLFMIGGLSISGFPLLAGFVSKSMVVSAAAEAHQGWVFLLLTLASAGTFLSTTLKLPYAVFLGEDKKIAATDPPKNMLVAMGLAALLCVLMGVLPGLFYRLLPFPAEYHPYTVAHLVESLQILCATALGFIFFLHKFHSENTISLDIDWFYRKGAAAFLWLAKLNKSFSSPER</sequence>
<evidence type="ECO:0000256" key="4">
    <source>
        <dbReference type="ARBA" id="ARBA00022989"/>
    </source>
</evidence>
<keyword evidence="5" id="KW-0560">Oxidoreductase</keyword>
<evidence type="ECO:0000256" key="6">
    <source>
        <dbReference type="ARBA" id="ARBA00023136"/>
    </source>
</evidence>
<feature type="transmembrane region" description="Helical" evidence="8">
    <location>
        <begin position="238"/>
        <end position="258"/>
    </location>
</feature>
<feature type="transmembrane region" description="Helical" evidence="8">
    <location>
        <begin position="291"/>
        <end position="315"/>
    </location>
</feature>
<keyword evidence="4 8" id="KW-1133">Transmembrane helix</keyword>
<evidence type="ECO:0000256" key="8">
    <source>
        <dbReference type="SAM" id="Phobius"/>
    </source>
</evidence>
<feature type="transmembrane region" description="Helical" evidence="8">
    <location>
        <begin position="28"/>
        <end position="47"/>
    </location>
</feature>
<dbReference type="PANTHER" id="PTHR42682:SF4">
    <property type="entry name" value="NADH-UBIQUINONE_PLASTOQUINONE"/>
    <property type="match status" value="1"/>
</dbReference>
<evidence type="ECO:0000256" key="5">
    <source>
        <dbReference type="ARBA" id="ARBA00023002"/>
    </source>
</evidence>
<feature type="transmembrane region" description="Helical" evidence="8">
    <location>
        <begin position="447"/>
        <end position="470"/>
    </location>
</feature>
<keyword evidence="2" id="KW-1003">Cell membrane</keyword>
<dbReference type="AlphaFoldDB" id="A0A7X6DPX9"/>
<dbReference type="InterPro" id="IPR052175">
    <property type="entry name" value="ComplexI-like_HydComp"/>
</dbReference>
<feature type="transmembrane region" description="Helical" evidence="8">
    <location>
        <begin position="118"/>
        <end position="136"/>
    </location>
</feature>
<dbReference type="NCBIfam" id="NF009310">
    <property type="entry name" value="PRK12668.1"/>
    <property type="match status" value="1"/>
</dbReference>